<protein>
    <recommendedName>
        <fullName evidence="5">SBP-type domain-containing protein</fullName>
    </recommendedName>
</protein>
<dbReference type="PANTHER" id="PTHR31251">
    <property type="entry name" value="SQUAMOSA PROMOTER-BINDING-LIKE PROTEIN 4"/>
    <property type="match status" value="1"/>
</dbReference>
<evidence type="ECO:0000256" key="4">
    <source>
        <dbReference type="SAM" id="MobiDB-lite"/>
    </source>
</evidence>
<dbReference type="AlphaFoldDB" id="A0A383VSY3"/>
<accession>A0A383VSY3</accession>
<gene>
    <name evidence="6" type="ORF">BQ4739_LOCUS8966</name>
</gene>
<evidence type="ECO:0000256" key="3">
    <source>
        <dbReference type="ARBA" id="ARBA00022833"/>
    </source>
</evidence>
<proteinExistence type="predicted"/>
<dbReference type="PANTHER" id="PTHR31251:SF169">
    <property type="entry name" value="SQUAMOSA PROMOTER-BINDING-LIKE PROTEIN 8"/>
    <property type="match status" value="1"/>
</dbReference>
<keyword evidence="2" id="KW-0863">Zinc-finger</keyword>
<dbReference type="GO" id="GO:0005634">
    <property type="term" value="C:nucleus"/>
    <property type="evidence" value="ECO:0007669"/>
    <property type="project" value="InterPro"/>
</dbReference>
<sequence length="573" mass="58023">MLSLLQTPPRLHGQFKLMIACCAKKRECKAVGCTVDLLALHKPYCLRKKLCPDHIKADAIAIKGAGPGLFRYCQQCGKVEPLSRFQAGKRSCRAALIKRRTCSKHTEQQPSCTAGQPAVLAEAAAAAAAAADADAGNAFDDVWVAVKALPEPSAAQIMQMQCTVVGEGLYKADSSSNSGTHLLSPDRASSSSSKGQASAGSSIECSYLAAAAPLPMSPAAAVIANAPEDELDLEVLLEQWIEQELTAAGVEAVMEELDTTTAAGTGAAAAPVDAGSPFCQPDAAAAAAPACATCPAASFTQLSWQQQQAAAAHYEAAAAALGDELVHSILDAAVPASPSSMQRVGTAVPASACSMLPMGHCCMPSSTAAAAGALGGLLQQLATASDAAAAACPHASHSFTSSVAVPAAALPEQALPLTAVPQHAAAAPAPALLAQRLAELYAEFENVSQELQCLQQQQQQQVGYGFAAPAAAPGPHSFAGTSTMAGSAVTTEAAFAPGPVGSYQHALLPQHLTGPAGLPSSTVVAHAYGAYPLLEAAAGLLHVPQPLLLADDAAWLHVQGSSSSSPSANNRAV</sequence>
<keyword evidence="1" id="KW-0479">Metal-binding</keyword>
<dbReference type="InterPro" id="IPR036893">
    <property type="entry name" value="SBP_sf"/>
</dbReference>
<dbReference type="PROSITE" id="PS51141">
    <property type="entry name" value="ZF_SBP"/>
    <property type="match status" value="1"/>
</dbReference>
<dbReference type="SUPFAM" id="SSF103612">
    <property type="entry name" value="SBT domain"/>
    <property type="match status" value="1"/>
</dbReference>
<dbReference type="GO" id="GO:0003677">
    <property type="term" value="F:DNA binding"/>
    <property type="evidence" value="ECO:0007669"/>
    <property type="project" value="InterPro"/>
</dbReference>
<keyword evidence="7" id="KW-1185">Reference proteome</keyword>
<dbReference type="EMBL" id="FNXT01000869">
    <property type="protein sequence ID" value="SZX68627.1"/>
    <property type="molecule type" value="Genomic_DNA"/>
</dbReference>
<evidence type="ECO:0000256" key="1">
    <source>
        <dbReference type="ARBA" id="ARBA00022723"/>
    </source>
</evidence>
<dbReference type="InterPro" id="IPR044817">
    <property type="entry name" value="SBP-like"/>
</dbReference>
<keyword evidence="3" id="KW-0862">Zinc</keyword>
<dbReference type="Pfam" id="PF03110">
    <property type="entry name" value="SBP"/>
    <property type="match status" value="1"/>
</dbReference>
<evidence type="ECO:0000313" key="6">
    <source>
        <dbReference type="EMBL" id="SZX68627.1"/>
    </source>
</evidence>
<dbReference type="InterPro" id="IPR004333">
    <property type="entry name" value="SBP_dom"/>
</dbReference>
<organism evidence="6 7">
    <name type="scientific">Tetradesmus obliquus</name>
    <name type="common">Green alga</name>
    <name type="synonym">Acutodesmus obliquus</name>
    <dbReference type="NCBI Taxonomy" id="3088"/>
    <lineage>
        <taxon>Eukaryota</taxon>
        <taxon>Viridiplantae</taxon>
        <taxon>Chlorophyta</taxon>
        <taxon>core chlorophytes</taxon>
        <taxon>Chlorophyceae</taxon>
        <taxon>CS clade</taxon>
        <taxon>Sphaeropleales</taxon>
        <taxon>Scenedesmaceae</taxon>
        <taxon>Tetradesmus</taxon>
    </lineage>
</organism>
<evidence type="ECO:0000256" key="2">
    <source>
        <dbReference type="ARBA" id="ARBA00022771"/>
    </source>
</evidence>
<reference evidence="6 7" key="1">
    <citation type="submission" date="2016-10" db="EMBL/GenBank/DDBJ databases">
        <authorList>
            <person name="Cai Z."/>
        </authorList>
    </citation>
    <scope>NUCLEOTIDE SEQUENCE [LARGE SCALE GENOMIC DNA]</scope>
</reference>
<dbReference type="GO" id="GO:0008270">
    <property type="term" value="F:zinc ion binding"/>
    <property type="evidence" value="ECO:0007669"/>
    <property type="project" value="UniProtKB-KW"/>
</dbReference>
<dbReference type="Proteomes" id="UP000256970">
    <property type="component" value="Unassembled WGS sequence"/>
</dbReference>
<evidence type="ECO:0000259" key="5">
    <source>
        <dbReference type="PROSITE" id="PS51141"/>
    </source>
</evidence>
<feature type="domain" description="SBP-type" evidence="5">
    <location>
        <begin position="25"/>
        <end position="106"/>
    </location>
</feature>
<evidence type="ECO:0000313" key="7">
    <source>
        <dbReference type="Proteomes" id="UP000256970"/>
    </source>
</evidence>
<dbReference type="Gene3D" id="4.10.1100.10">
    <property type="entry name" value="Transcription factor, SBP-box domain"/>
    <property type="match status" value="1"/>
</dbReference>
<feature type="region of interest" description="Disordered" evidence="4">
    <location>
        <begin position="175"/>
        <end position="195"/>
    </location>
</feature>
<name>A0A383VSY3_TETOB</name>